<comment type="caution">
    <text evidence="1">The sequence shown here is derived from an EMBL/GenBank/DDBJ whole genome shotgun (WGS) entry which is preliminary data.</text>
</comment>
<dbReference type="AlphaFoldDB" id="A0AAV3EPL6"/>
<name>A0AAV3EPL6_ALIFS</name>
<protein>
    <submittedName>
        <fullName evidence="1">Uncharacterized protein</fullName>
    </submittedName>
</protein>
<gene>
    <name evidence="1" type="ORF">VFSR5_A0033</name>
</gene>
<sequence>MLCMFVRNFSISLTSDYVKKIEEENVFEDAQLDAIAESYNQIYINISKSIKDIQNFWEKSRCTSIIENSTVMAANVATLMLSQARSHQSYIQRVSALSLISFYRFAPGDRVCILNGANCVVSHSLSSPSLKQQSSFDGCCFFLFFKFVLT</sequence>
<evidence type="ECO:0000313" key="1">
    <source>
        <dbReference type="EMBL" id="EHN68736.1"/>
    </source>
</evidence>
<accession>A0AAV3EPL6</accession>
<dbReference type="EMBL" id="AHIH01000010">
    <property type="protein sequence ID" value="EHN68736.1"/>
    <property type="molecule type" value="Genomic_DNA"/>
</dbReference>
<evidence type="ECO:0000313" key="2">
    <source>
        <dbReference type="Proteomes" id="UP000004521"/>
    </source>
</evidence>
<dbReference type="Proteomes" id="UP000004521">
    <property type="component" value="Chromosome II"/>
</dbReference>
<proteinExistence type="predicted"/>
<reference evidence="1 2" key="1">
    <citation type="journal article" date="2012" name="J. Bacteriol.">
        <title>Draft Genome Sequence of Vibrio fischeri SR5, a Strain Isolated from the Light Organ of the Mediterranean Squid Sepiola robusta.</title>
        <authorList>
            <person name="Gyllborg M.C."/>
            <person name="Sahl J.W."/>
            <person name="Cronin D.C.III."/>
            <person name="Rasko D.A."/>
            <person name="Mandel M.J."/>
        </authorList>
    </citation>
    <scope>NUCLEOTIDE SEQUENCE [LARGE SCALE GENOMIC DNA]</scope>
    <source>
        <strain evidence="1 2">SR5</strain>
    </source>
</reference>
<organism evidence="1 2">
    <name type="scientific">Aliivibrio fischeri SR5</name>
    <dbReference type="NCBI Taxonomy" id="1088719"/>
    <lineage>
        <taxon>Bacteria</taxon>
        <taxon>Pseudomonadati</taxon>
        <taxon>Pseudomonadota</taxon>
        <taxon>Gammaproteobacteria</taxon>
        <taxon>Vibrionales</taxon>
        <taxon>Vibrionaceae</taxon>
        <taxon>Aliivibrio</taxon>
    </lineage>
</organism>